<keyword evidence="8 9" id="KW-0472">Membrane</keyword>
<dbReference type="InterPro" id="IPR017871">
    <property type="entry name" value="ABC_transporter-like_CS"/>
</dbReference>
<keyword evidence="6 12" id="KW-0067">ATP-binding</keyword>
<keyword evidence="13" id="KW-1185">Reference proteome</keyword>
<keyword evidence="7 9" id="KW-1133">Transmembrane helix</keyword>
<dbReference type="InterPro" id="IPR036640">
    <property type="entry name" value="ABC1_TM_sf"/>
</dbReference>
<dbReference type="AlphaFoldDB" id="A0A934WTD8"/>
<dbReference type="InterPro" id="IPR003439">
    <property type="entry name" value="ABC_transporter-like_ATP-bd"/>
</dbReference>
<dbReference type="GO" id="GO:0005524">
    <property type="term" value="F:ATP binding"/>
    <property type="evidence" value="ECO:0007669"/>
    <property type="project" value="UniProtKB-KW"/>
</dbReference>
<dbReference type="SUPFAM" id="SSF90123">
    <property type="entry name" value="ABC transporter transmembrane region"/>
    <property type="match status" value="1"/>
</dbReference>
<dbReference type="FunFam" id="3.40.50.300:FF:000854">
    <property type="entry name" value="Multidrug ABC transporter ATP-binding protein"/>
    <property type="match status" value="1"/>
</dbReference>
<dbReference type="GO" id="GO:0005886">
    <property type="term" value="C:plasma membrane"/>
    <property type="evidence" value="ECO:0007669"/>
    <property type="project" value="UniProtKB-SubCell"/>
</dbReference>
<dbReference type="PROSITE" id="PS00211">
    <property type="entry name" value="ABC_TRANSPORTER_1"/>
    <property type="match status" value="1"/>
</dbReference>
<gene>
    <name evidence="12" type="ORF">JKK62_12975</name>
</gene>
<evidence type="ECO:0000259" key="11">
    <source>
        <dbReference type="PROSITE" id="PS50929"/>
    </source>
</evidence>
<dbReference type="GO" id="GO:0015421">
    <property type="term" value="F:ABC-type oligopeptide transporter activity"/>
    <property type="evidence" value="ECO:0007669"/>
    <property type="project" value="TreeGrafter"/>
</dbReference>
<evidence type="ECO:0000259" key="10">
    <source>
        <dbReference type="PROSITE" id="PS50893"/>
    </source>
</evidence>
<dbReference type="PANTHER" id="PTHR43394:SF1">
    <property type="entry name" value="ATP-BINDING CASSETTE SUB-FAMILY B MEMBER 10, MITOCHONDRIAL"/>
    <property type="match status" value="1"/>
</dbReference>
<dbReference type="InterPro" id="IPR039421">
    <property type="entry name" value="Type_1_exporter"/>
</dbReference>
<dbReference type="PROSITE" id="PS50893">
    <property type="entry name" value="ABC_TRANSPORTER_2"/>
    <property type="match status" value="1"/>
</dbReference>
<feature type="transmembrane region" description="Helical" evidence="9">
    <location>
        <begin position="240"/>
        <end position="264"/>
    </location>
</feature>
<accession>A0A934WTD8</accession>
<evidence type="ECO:0000256" key="9">
    <source>
        <dbReference type="SAM" id="Phobius"/>
    </source>
</evidence>
<dbReference type="PANTHER" id="PTHR43394">
    <property type="entry name" value="ATP-DEPENDENT PERMEASE MDL1, MITOCHONDRIAL"/>
    <property type="match status" value="1"/>
</dbReference>
<dbReference type="CDD" id="cd18548">
    <property type="entry name" value="ABC_6TM_Tm287_like"/>
    <property type="match status" value="1"/>
</dbReference>
<dbReference type="RefSeq" id="WP_201428260.1">
    <property type="nucleotide sequence ID" value="NZ_JAEQMG010000142.1"/>
</dbReference>
<reference evidence="12" key="1">
    <citation type="submission" date="2021-01" db="EMBL/GenBank/DDBJ databases">
        <title>Genome public.</title>
        <authorList>
            <person name="Liu C."/>
            <person name="Sun Q."/>
        </authorList>
    </citation>
    <scope>NUCLEOTIDE SEQUENCE</scope>
    <source>
        <strain evidence="12">M6</strain>
    </source>
</reference>
<dbReference type="Proteomes" id="UP000633365">
    <property type="component" value="Unassembled WGS sequence"/>
</dbReference>
<feature type="domain" description="ABC transporter" evidence="10">
    <location>
        <begin position="338"/>
        <end position="576"/>
    </location>
</feature>
<keyword evidence="2" id="KW-0813">Transport</keyword>
<evidence type="ECO:0000256" key="3">
    <source>
        <dbReference type="ARBA" id="ARBA00022475"/>
    </source>
</evidence>
<proteinExistence type="predicted"/>
<sequence length="586" mass="64262">MKSILRHFTPRGWLATVGAVVLIGVSVWLELLMPDYTKEITSLLILPGSSIGDLLWAGGKMLLCALASLLVSVLVVAVTGYLAADYSFNVRAKLYDAVESFSMAEINRFSTASLITRSTNDITQVQTIIVFGLMMIVRAPLMAGLAITKITDKSAEWTFSAAIAVVIVIVVLGVCFIFAHPLFQRIQTLTDNINRITRENLTGLRVVRAYNAESYQKNKFESANADITNNNMKAHRIMSIMMPSMMLVMNGLSLIVYWIGAYLIEGAPLAGKAGLFLDMTVFSQYALMVIMAFMMLNMIFIMGPRSMVAAKRINEVIDTPSSISDGKGVEHTDTEGEIEFRNVSFRYPDASDDVLKEISFKAKKGETVAIIGSTGCGKSTLINLIPRFYDATGGEVLVDGVNIREYTLEQLHNKIGYVPQRAVLFAGTINTNVAMGDNGTAGYTQEDVARAVRIAQAKDVVENYPEGYEHPVAQGGSNLSGGQKQRICIARAVCRNPEILIFDDSFSALDYKTDRVLRETLKKETAGTTNIIVAQRIGTIKDADQIIVLDEGRIAGIGKHKDLLDNCTIYREIALSQLGEEELKNV</sequence>
<keyword evidence="4 9" id="KW-0812">Transmembrane</keyword>
<feature type="transmembrane region" description="Helical" evidence="9">
    <location>
        <begin position="127"/>
        <end position="147"/>
    </location>
</feature>
<dbReference type="Gene3D" id="3.40.50.300">
    <property type="entry name" value="P-loop containing nucleotide triphosphate hydrolases"/>
    <property type="match status" value="1"/>
</dbReference>
<comment type="caution">
    <text evidence="12">The sequence shown here is derived from an EMBL/GenBank/DDBJ whole genome shotgun (WGS) entry which is preliminary data.</text>
</comment>
<dbReference type="PROSITE" id="PS50929">
    <property type="entry name" value="ABC_TM1F"/>
    <property type="match status" value="1"/>
</dbReference>
<feature type="transmembrane region" description="Helical" evidence="9">
    <location>
        <begin position="159"/>
        <end position="179"/>
    </location>
</feature>
<keyword evidence="3" id="KW-1003">Cell membrane</keyword>
<dbReference type="InterPro" id="IPR003593">
    <property type="entry name" value="AAA+_ATPase"/>
</dbReference>
<organism evidence="12 13">
    <name type="scientific">Ruminococcus difficilis</name>
    <dbReference type="NCBI Taxonomy" id="2763069"/>
    <lineage>
        <taxon>Bacteria</taxon>
        <taxon>Bacillati</taxon>
        <taxon>Bacillota</taxon>
        <taxon>Clostridia</taxon>
        <taxon>Eubacteriales</taxon>
        <taxon>Oscillospiraceae</taxon>
        <taxon>Ruminococcus</taxon>
    </lineage>
</organism>
<dbReference type="InterPro" id="IPR011527">
    <property type="entry name" value="ABC1_TM_dom"/>
</dbReference>
<feature type="domain" description="ABC transmembrane type-1" evidence="11">
    <location>
        <begin position="17"/>
        <end position="305"/>
    </location>
</feature>
<evidence type="ECO:0000313" key="13">
    <source>
        <dbReference type="Proteomes" id="UP000633365"/>
    </source>
</evidence>
<evidence type="ECO:0000256" key="4">
    <source>
        <dbReference type="ARBA" id="ARBA00022692"/>
    </source>
</evidence>
<evidence type="ECO:0000256" key="6">
    <source>
        <dbReference type="ARBA" id="ARBA00022840"/>
    </source>
</evidence>
<evidence type="ECO:0000256" key="5">
    <source>
        <dbReference type="ARBA" id="ARBA00022741"/>
    </source>
</evidence>
<dbReference type="Pfam" id="PF00664">
    <property type="entry name" value="ABC_membrane"/>
    <property type="match status" value="1"/>
</dbReference>
<comment type="subcellular location">
    <subcellularLocation>
        <location evidence="1">Cell membrane</location>
        <topology evidence="1">Multi-pass membrane protein</topology>
    </subcellularLocation>
</comment>
<evidence type="ECO:0000256" key="8">
    <source>
        <dbReference type="ARBA" id="ARBA00023136"/>
    </source>
</evidence>
<dbReference type="EMBL" id="JAEQMG010000142">
    <property type="protein sequence ID" value="MBK6089541.1"/>
    <property type="molecule type" value="Genomic_DNA"/>
</dbReference>
<protein>
    <submittedName>
        <fullName evidence="12">ABC transporter ATP-binding protein</fullName>
    </submittedName>
</protein>
<evidence type="ECO:0000313" key="12">
    <source>
        <dbReference type="EMBL" id="MBK6089541.1"/>
    </source>
</evidence>
<feature type="transmembrane region" description="Helical" evidence="9">
    <location>
        <begin position="54"/>
        <end position="84"/>
    </location>
</feature>
<evidence type="ECO:0000256" key="1">
    <source>
        <dbReference type="ARBA" id="ARBA00004651"/>
    </source>
</evidence>
<evidence type="ECO:0000256" key="2">
    <source>
        <dbReference type="ARBA" id="ARBA00022448"/>
    </source>
</evidence>
<dbReference type="InterPro" id="IPR027417">
    <property type="entry name" value="P-loop_NTPase"/>
</dbReference>
<feature type="transmembrane region" description="Helical" evidence="9">
    <location>
        <begin position="284"/>
        <end position="303"/>
    </location>
</feature>
<name>A0A934WTD8_9FIRM</name>
<dbReference type="SMART" id="SM00382">
    <property type="entry name" value="AAA"/>
    <property type="match status" value="1"/>
</dbReference>
<feature type="transmembrane region" description="Helical" evidence="9">
    <location>
        <begin position="12"/>
        <end position="34"/>
    </location>
</feature>
<dbReference type="Gene3D" id="1.20.1560.10">
    <property type="entry name" value="ABC transporter type 1, transmembrane domain"/>
    <property type="match status" value="1"/>
</dbReference>
<dbReference type="GO" id="GO:0016887">
    <property type="term" value="F:ATP hydrolysis activity"/>
    <property type="evidence" value="ECO:0007669"/>
    <property type="project" value="InterPro"/>
</dbReference>
<evidence type="ECO:0000256" key="7">
    <source>
        <dbReference type="ARBA" id="ARBA00022989"/>
    </source>
</evidence>
<keyword evidence="5" id="KW-0547">Nucleotide-binding</keyword>
<dbReference type="Pfam" id="PF00005">
    <property type="entry name" value="ABC_tran"/>
    <property type="match status" value="1"/>
</dbReference>
<dbReference type="SUPFAM" id="SSF52540">
    <property type="entry name" value="P-loop containing nucleoside triphosphate hydrolases"/>
    <property type="match status" value="1"/>
</dbReference>